<keyword evidence="2" id="KW-0812">Transmembrane</keyword>
<keyword evidence="2" id="KW-1133">Transmembrane helix</keyword>
<reference evidence="3 4" key="1">
    <citation type="submission" date="2016-11" db="EMBL/GenBank/DDBJ databases">
        <authorList>
            <person name="Varghese N."/>
            <person name="Submissions S."/>
        </authorList>
    </citation>
    <scope>NUCLEOTIDE SEQUENCE [LARGE SCALE GENOMIC DNA]</scope>
    <source>
        <strain evidence="3 4">DSM 29620</strain>
    </source>
</reference>
<protein>
    <recommendedName>
        <fullName evidence="5">Mercuric ion transport protein</fullName>
    </recommendedName>
</protein>
<proteinExistence type="predicted"/>
<accession>A0A1H0N292</accession>
<feature type="transmembrane region" description="Helical" evidence="2">
    <location>
        <begin position="42"/>
        <end position="62"/>
    </location>
</feature>
<evidence type="ECO:0000313" key="3">
    <source>
        <dbReference type="EMBL" id="SHK81325.1"/>
    </source>
</evidence>
<dbReference type="EMBL" id="FQZZ01000010">
    <property type="protein sequence ID" value="SHK81325.1"/>
    <property type="molecule type" value="Genomic_DNA"/>
</dbReference>
<gene>
    <name evidence="3" type="ORF">SAMN05444142_11016</name>
</gene>
<evidence type="ECO:0000256" key="2">
    <source>
        <dbReference type="SAM" id="Phobius"/>
    </source>
</evidence>
<dbReference type="AlphaFoldDB" id="A0A1H0N292"/>
<feature type="region of interest" description="Disordered" evidence="1">
    <location>
        <begin position="71"/>
        <end position="100"/>
    </location>
</feature>
<evidence type="ECO:0008006" key="5">
    <source>
        <dbReference type="Google" id="ProtNLM"/>
    </source>
</evidence>
<feature type="compositionally biased region" description="Basic and acidic residues" evidence="1">
    <location>
        <begin position="90"/>
        <end position="100"/>
    </location>
</feature>
<dbReference type="RefSeq" id="WP_008335977.1">
    <property type="nucleotide sequence ID" value="NZ_FNIO01000011.1"/>
</dbReference>
<keyword evidence="2" id="KW-0472">Membrane</keyword>
<organism evidence="3 4">
    <name type="scientific">Lutimaribacter pacificus</name>
    <dbReference type="NCBI Taxonomy" id="391948"/>
    <lineage>
        <taxon>Bacteria</taxon>
        <taxon>Pseudomonadati</taxon>
        <taxon>Pseudomonadota</taxon>
        <taxon>Alphaproteobacteria</taxon>
        <taxon>Rhodobacterales</taxon>
        <taxon>Roseobacteraceae</taxon>
        <taxon>Lutimaribacter</taxon>
    </lineage>
</organism>
<keyword evidence="4" id="KW-1185">Reference proteome</keyword>
<dbReference type="OrthoDB" id="7875619at2"/>
<sequence length="100" mass="9913">MAMDDKHLGGLLAFIIAAPIMVICCGGGGVILATILGGIGGWLMGLGGIAAVVAAIGAALVVREIRRRGSAGVDGAPDETCTKTRAAGESIHRPADFAAE</sequence>
<evidence type="ECO:0000313" key="4">
    <source>
        <dbReference type="Proteomes" id="UP000324252"/>
    </source>
</evidence>
<name>A0A1H0N292_9RHOB</name>
<dbReference type="Proteomes" id="UP000324252">
    <property type="component" value="Unassembled WGS sequence"/>
</dbReference>
<feature type="transmembrane region" description="Helical" evidence="2">
    <location>
        <begin position="12"/>
        <end position="36"/>
    </location>
</feature>
<evidence type="ECO:0000256" key="1">
    <source>
        <dbReference type="SAM" id="MobiDB-lite"/>
    </source>
</evidence>